<feature type="compositionally biased region" description="Polar residues" evidence="1">
    <location>
        <begin position="10"/>
        <end position="19"/>
    </location>
</feature>
<proteinExistence type="predicted"/>
<feature type="region of interest" description="Disordered" evidence="1">
    <location>
        <begin position="1"/>
        <end position="52"/>
    </location>
</feature>
<accession>A0A1B6NVR7</accession>
<evidence type="ECO:0000313" key="2">
    <source>
        <dbReference type="EMBL" id="KTF07062.1"/>
    </source>
</evidence>
<organism evidence="2">
    <name type="scientific">marine sediment metagenome</name>
    <dbReference type="NCBI Taxonomy" id="412755"/>
    <lineage>
        <taxon>unclassified sequences</taxon>
        <taxon>metagenomes</taxon>
        <taxon>ecological metagenomes</taxon>
    </lineage>
</organism>
<comment type="caution">
    <text evidence="2">The sequence shown here is derived from an EMBL/GenBank/DDBJ whole genome shotgun (WGS) entry which is preliminary data.</text>
</comment>
<feature type="compositionally biased region" description="Polar residues" evidence="1">
    <location>
        <begin position="32"/>
        <end position="52"/>
    </location>
</feature>
<protein>
    <submittedName>
        <fullName evidence="2">Uncharacterized protein</fullName>
    </submittedName>
</protein>
<name>A0A1B6NVR7_9ZZZZ</name>
<sequence>MGTGRISPDKPTSPNTANDDGNGFSLMLEAHANNTAKSDPVSMTLTPPTTLT</sequence>
<evidence type="ECO:0000256" key="1">
    <source>
        <dbReference type="SAM" id="MobiDB-lite"/>
    </source>
</evidence>
<dbReference type="EMBL" id="AYSL01000779">
    <property type="protein sequence ID" value="KTF07062.1"/>
    <property type="molecule type" value="Genomic_DNA"/>
</dbReference>
<gene>
    <name evidence="2" type="ORF">MGSAQ_001442</name>
</gene>
<reference evidence="2" key="1">
    <citation type="submission" date="2013-11" db="EMBL/GenBank/DDBJ databases">
        <title>Microbial diversity, functional groups and degradation webs in Northern and Southern Mediterranean and Red Sea marine crude oil polluted sites.</title>
        <authorList>
            <person name="Daffonchio D."/>
            <person name="Mapelli F."/>
            <person name="Ferrer M."/>
            <person name="Richter M."/>
            <person name="Cherif A."/>
            <person name="Malkawi H.I."/>
            <person name="Yakimov M.M."/>
            <person name="Abdel-Fattah Y.R."/>
            <person name="Blaghen M."/>
            <person name="Golyshin P.N."/>
            <person name="Kalogerakis N."/>
            <person name="Boon N."/>
            <person name="Magagnini M."/>
            <person name="Fava F."/>
        </authorList>
    </citation>
    <scope>NUCLEOTIDE SEQUENCE</scope>
</reference>
<dbReference type="AlphaFoldDB" id="A0A1B6NVR7"/>